<comment type="caution">
    <text evidence="1">The sequence shown here is derived from an EMBL/GenBank/DDBJ whole genome shotgun (WGS) entry which is preliminary data.</text>
</comment>
<dbReference type="OrthoDB" id="1273858at2"/>
<organism evidence="1 2">
    <name type="scientific">Chryseobacterium aquaticum</name>
    <dbReference type="NCBI Taxonomy" id="452084"/>
    <lineage>
        <taxon>Bacteria</taxon>
        <taxon>Pseudomonadati</taxon>
        <taxon>Bacteroidota</taxon>
        <taxon>Flavobacteriia</taxon>
        <taxon>Flavobacteriales</taxon>
        <taxon>Weeksellaceae</taxon>
        <taxon>Chryseobacterium group</taxon>
        <taxon>Chryseobacterium</taxon>
    </lineage>
</organism>
<evidence type="ECO:0008006" key="3">
    <source>
        <dbReference type="Google" id="ProtNLM"/>
    </source>
</evidence>
<accession>A0A0Q3PA82</accession>
<gene>
    <name evidence="1" type="ORF">AR438_04690</name>
</gene>
<evidence type="ECO:0000313" key="1">
    <source>
        <dbReference type="EMBL" id="KQK26550.1"/>
    </source>
</evidence>
<keyword evidence="2" id="KW-1185">Reference proteome</keyword>
<dbReference type="AlphaFoldDB" id="A0A0Q3PA82"/>
<name>A0A0Q3PA82_9FLAO</name>
<protein>
    <recommendedName>
        <fullName evidence="3">Lipoprotein</fullName>
    </recommendedName>
</protein>
<proteinExistence type="predicted"/>
<sequence length="160" mass="18406">MSAIKINSLKMLFSIFLLLTLFSCNKENSDKKLSSGKPEEITFIGLSYVGGEQGNYRIIKITKDSIHLETGTNEVKKHKSWKKSITPETWKKLTSWFKIKDLSLIESSPSIQSIDGIDESFQIKTTKKSHVFVNAYNDVHYKQFENFKNQLNTILPQEIQ</sequence>
<dbReference type="Proteomes" id="UP000051682">
    <property type="component" value="Unassembled WGS sequence"/>
</dbReference>
<reference evidence="1 2" key="1">
    <citation type="submission" date="2015-10" db="EMBL/GenBank/DDBJ databases">
        <title>Chryseobacterium aquaticum genome.</title>
        <authorList>
            <person name="Newman J.D."/>
            <person name="Ferguson M.B."/>
            <person name="Miller J.R."/>
        </authorList>
    </citation>
    <scope>NUCLEOTIDE SEQUENCE [LARGE SCALE GENOMIC DNA]</scope>
    <source>
        <strain evidence="1 2">KCTC 12483</strain>
    </source>
</reference>
<dbReference type="EMBL" id="LLYZ01000003">
    <property type="protein sequence ID" value="KQK26550.1"/>
    <property type="molecule type" value="Genomic_DNA"/>
</dbReference>
<evidence type="ECO:0000313" key="2">
    <source>
        <dbReference type="Proteomes" id="UP000051682"/>
    </source>
</evidence>
<dbReference type="STRING" id="452084.AR438_04690"/>
<dbReference type="PROSITE" id="PS51257">
    <property type="entry name" value="PROKAR_LIPOPROTEIN"/>
    <property type="match status" value="1"/>
</dbReference>